<name>A0A1U7NHY5_9FIRM</name>
<evidence type="ECO:0000313" key="2">
    <source>
        <dbReference type="EMBL" id="OLU41704.1"/>
    </source>
</evidence>
<dbReference type="Proteomes" id="UP000186341">
    <property type="component" value="Unassembled WGS sequence"/>
</dbReference>
<keyword evidence="1" id="KW-0812">Transmembrane</keyword>
<keyword evidence="1" id="KW-0472">Membrane</keyword>
<accession>A0A1U7NHY5</accession>
<evidence type="ECO:0008006" key="4">
    <source>
        <dbReference type="Google" id="ProtNLM"/>
    </source>
</evidence>
<feature type="transmembrane region" description="Helical" evidence="1">
    <location>
        <begin position="12"/>
        <end position="33"/>
    </location>
</feature>
<dbReference type="AlphaFoldDB" id="A0A1U7NHY5"/>
<dbReference type="OrthoDB" id="1972048at2"/>
<dbReference type="Pfam" id="PF16938">
    <property type="entry name" value="Phage_holin_Dp1"/>
    <property type="match status" value="1"/>
</dbReference>
<organism evidence="2 3">
    <name type="scientific">Ileibacterium valens</name>
    <dbReference type="NCBI Taxonomy" id="1862668"/>
    <lineage>
        <taxon>Bacteria</taxon>
        <taxon>Bacillati</taxon>
        <taxon>Bacillota</taxon>
        <taxon>Erysipelotrichia</taxon>
        <taxon>Erysipelotrichales</taxon>
        <taxon>Erysipelotrichaceae</taxon>
        <taxon>Ileibacterium</taxon>
    </lineage>
</organism>
<reference evidence="2 3" key="1">
    <citation type="submission" date="2016-11" db="EMBL/GenBank/DDBJ databases">
        <title>Description of two novel members of the family Erysipelotrichaceae: Ileibacterium lipovorans gen. nov., sp. nov. and Dubosiella newyorkensis, gen. nov., sp. nov.</title>
        <authorList>
            <person name="Cox L.M."/>
            <person name="Sohn J."/>
            <person name="Tyrrell K.L."/>
            <person name="Citron D.M."/>
            <person name="Lawson P.A."/>
            <person name="Patel N.B."/>
            <person name="Iizumi T."/>
            <person name="Perez-Perez G.I."/>
            <person name="Goldstein E.J."/>
            <person name="Blaser M.J."/>
        </authorList>
    </citation>
    <scope>NUCLEOTIDE SEQUENCE [LARGE SCALE GENOMIC DNA]</scope>
    <source>
        <strain evidence="2 3">NYU-BL-A3</strain>
    </source>
</reference>
<evidence type="ECO:0000256" key="1">
    <source>
        <dbReference type="SAM" id="Phobius"/>
    </source>
</evidence>
<feature type="transmembrane region" description="Helical" evidence="1">
    <location>
        <begin position="45"/>
        <end position="63"/>
    </location>
</feature>
<dbReference type="InterPro" id="IPR031612">
    <property type="entry name" value="Phage_holin_Dp1"/>
</dbReference>
<proteinExistence type="predicted"/>
<keyword evidence="3" id="KW-1185">Reference proteome</keyword>
<gene>
    <name evidence="2" type="ORF">BO222_03050</name>
</gene>
<sequence>MELNNDVYDVLKWIALLVLPALATFYTALAQIWNLPYVSEIPATITAVDALLGALLGVSSANYKPKGTD</sequence>
<evidence type="ECO:0000313" key="3">
    <source>
        <dbReference type="Proteomes" id="UP000186341"/>
    </source>
</evidence>
<keyword evidence="1" id="KW-1133">Transmembrane helix</keyword>
<comment type="caution">
    <text evidence="2">The sequence shown here is derived from an EMBL/GenBank/DDBJ whole genome shotgun (WGS) entry which is preliminary data.</text>
</comment>
<protein>
    <recommendedName>
        <fullName evidence="4">Holin</fullName>
    </recommendedName>
</protein>
<dbReference type="EMBL" id="MPJW01000078">
    <property type="protein sequence ID" value="OLU41704.1"/>
    <property type="molecule type" value="Genomic_DNA"/>
</dbReference>